<dbReference type="GO" id="GO:0030288">
    <property type="term" value="C:outer membrane-bounded periplasmic space"/>
    <property type="evidence" value="ECO:0007669"/>
    <property type="project" value="TreeGrafter"/>
</dbReference>
<dbReference type="CDD" id="cd07560">
    <property type="entry name" value="Peptidase_S41_CPP"/>
    <property type="match status" value="1"/>
</dbReference>
<evidence type="ECO:0000256" key="2">
    <source>
        <dbReference type="ARBA" id="ARBA00022801"/>
    </source>
</evidence>
<keyword evidence="2" id="KW-0378">Hydrolase</keyword>
<protein>
    <submittedName>
        <fullName evidence="7">PDZ domain-containing protein</fullName>
    </submittedName>
</protein>
<evidence type="ECO:0000256" key="5">
    <source>
        <dbReference type="SAM" id="Phobius"/>
    </source>
</evidence>
<keyword evidence="5" id="KW-1133">Transmembrane helix</keyword>
<feature type="region of interest" description="Disordered" evidence="4">
    <location>
        <begin position="405"/>
        <end position="458"/>
    </location>
</feature>
<feature type="compositionally biased region" description="Polar residues" evidence="4">
    <location>
        <begin position="430"/>
        <end position="458"/>
    </location>
</feature>
<evidence type="ECO:0000256" key="4">
    <source>
        <dbReference type="SAM" id="MobiDB-lite"/>
    </source>
</evidence>
<sequence length="458" mass="48520">MNKKITVNLAVAIAIIAMTVTFSVTMLLSMRMFDNTVSSVREKETMYNKISEIDKAVRGSYYGEINEDTLMDYLAAGYLTGTGDKYANYYTVKQYSEWQQVQSGSVAGVGMDVAKDASGYARVIRVYPASPAADVSITTDYYLLKVGDVDVKSLTAAQIESLLRGDTGTNVSLTVRNRMNAEEQTLNLQRRQYDMPTVFTSVMPQEPTVGYVQITSFNQRTAEELVEKVEKLTQQETPVQSLIIDVRNNKGGALTDTLDVIDAVCPVGPIASQQNKDGTTKLLDTSDNNEIALPMTVVVNAGTEGGAELFAATLRDFGKAKIVGVGTAGKGAVQCDPVALSDGSAVSFTIGILVTKNGTGFDGTGVKPDVEVLLTPDQEGAFYDLTLQNDPQIVKALEALTNQQMTSGTAGTESGAQSGAESALVPAASSVVTSQETAPAASDTTAQTESTASSDSAA</sequence>
<dbReference type="Pfam" id="PF03572">
    <property type="entry name" value="Peptidase_S41"/>
    <property type="match status" value="1"/>
</dbReference>
<dbReference type="SUPFAM" id="SSF52096">
    <property type="entry name" value="ClpP/crotonase"/>
    <property type="match status" value="1"/>
</dbReference>
<feature type="transmembrane region" description="Helical" evidence="5">
    <location>
        <begin position="7"/>
        <end position="28"/>
    </location>
</feature>
<dbReference type="EMBL" id="DWYA01000026">
    <property type="protein sequence ID" value="HJB39222.1"/>
    <property type="molecule type" value="Genomic_DNA"/>
</dbReference>
<evidence type="ECO:0000256" key="1">
    <source>
        <dbReference type="ARBA" id="ARBA00022670"/>
    </source>
</evidence>
<dbReference type="InterPro" id="IPR029045">
    <property type="entry name" value="ClpP/crotonase-like_dom_sf"/>
</dbReference>
<gene>
    <name evidence="7" type="ORF">H9943_02365</name>
</gene>
<feature type="domain" description="Tail specific protease" evidence="6">
    <location>
        <begin position="181"/>
        <end position="373"/>
    </location>
</feature>
<reference evidence="7" key="1">
    <citation type="journal article" date="2021" name="PeerJ">
        <title>Extensive microbial diversity within the chicken gut microbiome revealed by metagenomics and culture.</title>
        <authorList>
            <person name="Gilroy R."/>
            <person name="Ravi A."/>
            <person name="Getino M."/>
            <person name="Pursley I."/>
            <person name="Horton D.L."/>
            <person name="Alikhan N.F."/>
            <person name="Baker D."/>
            <person name="Gharbi K."/>
            <person name="Hall N."/>
            <person name="Watson M."/>
            <person name="Adriaenssens E.M."/>
            <person name="Foster-Nyarko E."/>
            <person name="Jarju S."/>
            <person name="Secka A."/>
            <person name="Antonio M."/>
            <person name="Oren A."/>
            <person name="Chaudhuri R.R."/>
            <person name="La Ragione R."/>
            <person name="Hildebrand F."/>
            <person name="Pallen M.J."/>
        </authorList>
    </citation>
    <scope>NUCLEOTIDE SEQUENCE</scope>
    <source>
        <strain evidence="7">ChiBcec8-14828</strain>
    </source>
</reference>
<keyword evidence="5" id="KW-0812">Transmembrane</keyword>
<evidence type="ECO:0000256" key="3">
    <source>
        <dbReference type="ARBA" id="ARBA00022825"/>
    </source>
</evidence>
<dbReference type="Gene3D" id="3.90.226.10">
    <property type="entry name" value="2-enoyl-CoA Hydratase, Chain A, domain 1"/>
    <property type="match status" value="1"/>
</dbReference>
<dbReference type="InterPro" id="IPR004447">
    <property type="entry name" value="Peptidase_S41A"/>
</dbReference>
<keyword evidence="1" id="KW-0645">Protease</keyword>
<evidence type="ECO:0000259" key="6">
    <source>
        <dbReference type="SMART" id="SM00245"/>
    </source>
</evidence>
<dbReference type="SMART" id="SM00245">
    <property type="entry name" value="TSPc"/>
    <property type="match status" value="1"/>
</dbReference>
<dbReference type="GO" id="GO:0006508">
    <property type="term" value="P:proteolysis"/>
    <property type="evidence" value="ECO:0007669"/>
    <property type="project" value="UniProtKB-KW"/>
</dbReference>
<proteinExistence type="predicted"/>
<evidence type="ECO:0000313" key="7">
    <source>
        <dbReference type="EMBL" id="HJB39222.1"/>
    </source>
</evidence>
<name>A0A9D2M1H4_9FIRM</name>
<dbReference type="GO" id="GO:0007165">
    <property type="term" value="P:signal transduction"/>
    <property type="evidence" value="ECO:0007669"/>
    <property type="project" value="TreeGrafter"/>
</dbReference>
<dbReference type="GO" id="GO:0008236">
    <property type="term" value="F:serine-type peptidase activity"/>
    <property type="evidence" value="ECO:0007669"/>
    <property type="project" value="UniProtKB-KW"/>
</dbReference>
<dbReference type="GO" id="GO:0004175">
    <property type="term" value="F:endopeptidase activity"/>
    <property type="evidence" value="ECO:0007669"/>
    <property type="project" value="TreeGrafter"/>
</dbReference>
<dbReference type="PANTHER" id="PTHR32060">
    <property type="entry name" value="TAIL-SPECIFIC PROTEASE"/>
    <property type="match status" value="1"/>
</dbReference>
<keyword evidence="3" id="KW-0720">Serine protease</keyword>
<evidence type="ECO:0000313" key="8">
    <source>
        <dbReference type="Proteomes" id="UP000824209"/>
    </source>
</evidence>
<dbReference type="SUPFAM" id="SSF50156">
    <property type="entry name" value="PDZ domain-like"/>
    <property type="match status" value="1"/>
</dbReference>
<dbReference type="InterPro" id="IPR036034">
    <property type="entry name" value="PDZ_sf"/>
</dbReference>
<comment type="caution">
    <text evidence="7">The sequence shown here is derived from an EMBL/GenBank/DDBJ whole genome shotgun (WGS) entry which is preliminary data.</text>
</comment>
<dbReference type="Gene3D" id="3.30.750.44">
    <property type="match status" value="1"/>
</dbReference>
<feature type="compositionally biased region" description="Polar residues" evidence="4">
    <location>
        <begin position="405"/>
        <end position="420"/>
    </location>
</feature>
<dbReference type="PANTHER" id="PTHR32060:SF30">
    <property type="entry name" value="CARBOXY-TERMINAL PROCESSING PROTEASE CTPA"/>
    <property type="match status" value="1"/>
</dbReference>
<accession>A0A9D2M1H4</accession>
<dbReference type="Gene3D" id="2.30.42.10">
    <property type="match status" value="1"/>
</dbReference>
<organism evidence="7 8">
    <name type="scientific">Candidatus Ruthenibacterium avium</name>
    <dbReference type="NCBI Taxonomy" id="2838751"/>
    <lineage>
        <taxon>Bacteria</taxon>
        <taxon>Bacillati</taxon>
        <taxon>Bacillota</taxon>
        <taxon>Clostridia</taxon>
        <taxon>Eubacteriales</taxon>
        <taxon>Oscillospiraceae</taxon>
        <taxon>Ruthenibacterium</taxon>
    </lineage>
</organism>
<dbReference type="AlphaFoldDB" id="A0A9D2M1H4"/>
<dbReference type="Proteomes" id="UP000824209">
    <property type="component" value="Unassembled WGS sequence"/>
</dbReference>
<dbReference type="InterPro" id="IPR005151">
    <property type="entry name" value="Tail-specific_protease"/>
</dbReference>
<reference evidence="7" key="2">
    <citation type="submission" date="2021-04" db="EMBL/GenBank/DDBJ databases">
        <authorList>
            <person name="Gilroy R."/>
        </authorList>
    </citation>
    <scope>NUCLEOTIDE SEQUENCE</scope>
    <source>
        <strain evidence="7">ChiBcec8-14828</strain>
    </source>
</reference>
<keyword evidence="5" id="KW-0472">Membrane</keyword>